<dbReference type="KEGG" id="psoj:PHYSODRAFT_367306"/>
<feature type="domain" description="DDE-1" evidence="1">
    <location>
        <begin position="1"/>
        <end position="60"/>
    </location>
</feature>
<reference evidence="2 3" key="1">
    <citation type="journal article" date="2006" name="Science">
        <title>Phytophthora genome sequences uncover evolutionary origins and mechanisms of pathogenesis.</title>
        <authorList>
            <person name="Tyler B.M."/>
            <person name="Tripathy S."/>
            <person name="Zhang X."/>
            <person name="Dehal P."/>
            <person name="Jiang R.H."/>
            <person name="Aerts A."/>
            <person name="Arredondo F.D."/>
            <person name="Baxter L."/>
            <person name="Bensasson D."/>
            <person name="Beynon J.L."/>
            <person name="Chapman J."/>
            <person name="Damasceno C.M."/>
            <person name="Dorrance A.E."/>
            <person name="Dou D."/>
            <person name="Dickerman A.W."/>
            <person name="Dubchak I.L."/>
            <person name="Garbelotto M."/>
            <person name="Gijzen M."/>
            <person name="Gordon S.G."/>
            <person name="Govers F."/>
            <person name="Grunwald N.J."/>
            <person name="Huang W."/>
            <person name="Ivors K.L."/>
            <person name="Jones R.W."/>
            <person name="Kamoun S."/>
            <person name="Krampis K."/>
            <person name="Lamour K.H."/>
            <person name="Lee M.K."/>
            <person name="McDonald W.H."/>
            <person name="Medina M."/>
            <person name="Meijer H.J."/>
            <person name="Nordberg E.K."/>
            <person name="Maclean D.J."/>
            <person name="Ospina-Giraldo M.D."/>
            <person name="Morris P.F."/>
            <person name="Phuntumart V."/>
            <person name="Putnam N.H."/>
            <person name="Rash S."/>
            <person name="Rose J.K."/>
            <person name="Sakihama Y."/>
            <person name="Salamov A.A."/>
            <person name="Savidor A."/>
            <person name="Scheuring C.F."/>
            <person name="Smith B.M."/>
            <person name="Sobral B.W."/>
            <person name="Terry A."/>
            <person name="Torto-Alalibo T.A."/>
            <person name="Win J."/>
            <person name="Xu Z."/>
            <person name="Zhang H."/>
            <person name="Grigoriev I.V."/>
            <person name="Rokhsar D.S."/>
            <person name="Boore J.L."/>
        </authorList>
    </citation>
    <scope>NUCLEOTIDE SEQUENCE [LARGE SCALE GENOMIC DNA]</scope>
    <source>
        <strain evidence="2 3">P6497</strain>
    </source>
</reference>
<evidence type="ECO:0000259" key="1">
    <source>
        <dbReference type="Pfam" id="PF03184"/>
    </source>
</evidence>
<evidence type="ECO:0000313" key="3">
    <source>
        <dbReference type="Proteomes" id="UP000002640"/>
    </source>
</evidence>
<feature type="non-terminal residue" evidence="2">
    <location>
        <position position="77"/>
    </location>
</feature>
<name>G4YI96_PHYSP</name>
<dbReference type="RefSeq" id="XP_009514754.1">
    <property type="nucleotide sequence ID" value="XM_009516459.1"/>
</dbReference>
<dbReference type="AlphaFoldDB" id="G4YI96"/>
<dbReference type="Proteomes" id="UP000002640">
    <property type="component" value="Unassembled WGS sequence"/>
</dbReference>
<dbReference type="GeneID" id="20650313"/>
<organism evidence="2 3">
    <name type="scientific">Phytophthora sojae (strain P6497)</name>
    <name type="common">Soybean stem and root rot agent</name>
    <name type="synonym">Phytophthora megasperma f. sp. glycines</name>
    <dbReference type="NCBI Taxonomy" id="1094619"/>
    <lineage>
        <taxon>Eukaryota</taxon>
        <taxon>Sar</taxon>
        <taxon>Stramenopiles</taxon>
        <taxon>Oomycota</taxon>
        <taxon>Peronosporomycetes</taxon>
        <taxon>Peronosporales</taxon>
        <taxon>Peronosporaceae</taxon>
        <taxon>Phytophthora</taxon>
    </lineage>
</organism>
<dbReference type="OMA" id="LHAMPEN"/>
<keyword evidence="3" id="KW-1185">Reference proteome</keyword>
<dbReference type="InterPro" id="IPR004875">
    <property type="entry name" value="DDE_SF_endonuclease_dom"/>
</dbReference>
<dbReference type="Pfam" id="PF03184">
    <property type="entry name" value="DDE_1"/>
    <property type="match status" value="1"/>
</dbReference>
<dbReference type="InParanoid" id="G4YI96"/>
<feature type="non-terminal residue" evidence="2">
    <location>
        <position position="1"/>
    </location>
</feature>
<dbReference type="GO" id="GO:0003676">
    <property type="term" value="F:nucleic acid binding"/>
    <property type="evidence" value="ECO:0007669"/>
    <property type="project" value="InterPro"/>
</dbReference>
<protein>
    <recommendedName>
        <fullName evidence="1">DDE-1 domain-containing protein</fullName>
    </recommendedName>
</protein>
<proteinExistence type="predicted"/>
<sequence>TSVHFVPPGCTGIAQPLDVGVMSLLKTHQRQSCTQAAVLHAMPENSVERRRYMFDHAMQAMGKIMQDTVQHSFDKAG</sequence>
<gene>
    <name evidence="2" type="ORF">PHYSODRAFT_367306</name>
</gene>
<dbReference type="EMBL" id="JH159151">
    <property type="protein sequence ID" value="EGZ27479.1"/>
    <property type="molecule type" value="Genomic_DNA"/>
</dbReference>
<evidence type="ECO:0000313" key="2">
    <source>
        <dbReference type="EMBL" id="EGZ27479.1"/>
    </source>
</evidence>
<accession>G4YI96</accession>